<name>A0A564YWD1_HYMDI</name>
<sequence length="101" mass="11195">MLLLTFQNWRKSGESLETSGLAPLVVELISKNANSEVRFLSITILAQLVSYPCAIQIRFCDLWDMAFTVFASSAESPKMKSAAVHLLTNLIASISRYQSPN</sequence>
<protein>
    <submittedName>
        <fullName evidence="1">Uncharacterized protein</fullName>
    </submittedName>
</protein>
<dbReference type="SUPFAM" id="SSF48371">
    <property type="entry name" value="ARM repeat"/>
    <property type="match status" value="1"/>
</dbReference>
<accession>A0A564YWD1</accession>
<reference evidence="1 2" key="1">
    <citation type="submission" date="2019-07" db="EMBL/GenBank/DDBJ databases">
        <authorList>
            <person name="Jastrzebski P J."/>
            <person name="Paukszto L."/>
            <person name="Jastrzebski P J."/>
        </authorList>
    </citation>
    <scope>NUCLEOTIDE SEQUENCE [LARGE SCALE GENOMIC DNA]</scope>
    <source>
        <strain evidence="1 2">WMS-il1</strain>
    </source>
</reference>
<dbReference type="AlphaFoldDB" id="A0A564YWD1"/>
<proteinExistence type="predicted"/>
<organism evidence="1 2">
    <name type="scientific">Hymenolepis diminuta</name>
    <name type="common">Rat tapeworm</name>
    <dbReference type="NCBI Taxonomy" id="6216"/>
    <lineage>
        <taxon>Eukaryota</taxon>
        <taxon>Metazoa</taxon>
        <taxon>Spiralia</taxon>
        <taxon>Lophotrochozoa</taxon>
        <taxon>Platyhelminthes</taxon>
        <taxon>Cestoda</taxon>
        <taxon>Eucestoda</taxon>
        <taxon>Cyclophyllidea</taxon>
        <taxon>Hymenolepididae</taxon>
        <taxon>Hymenolepis</taxon>
    </lineage>
</organism>
<dbReference type="EMBL" id="CABIJS010000444">
    <property type="protein sequence ID" value="VUZ51476.1"/>
    <property type="molecule type" value="Genomic_DNA"/>
</dbReference>
<dbReference type="Proteomes" id="UP000321570">
    <property type="component" value="Unassembled WGS sequence"/>
</dbReference>
<evidence type="ECO:0000313" key="1">
    <source>
        <dbReference type="EMBL" id="VUZ51476.1"/>
    </source>
</evidence>
<feature type="non-terminal residue" evidence="1">
    <location>
        <position position="101"/>
    </location>
</feature>
<gene>
    <name evidence="1" type="ORF">WMSIL1_LOCUS10174</name>
</gene>
<dbReference type="InterPro" id="IPR016024">
    <property type="entry name" value="ARM-type_fold"/>
</dbReference>
<keyword evidence="2" id="KW-1185">Reference proteome</keyword>
<evidence type="ECO:0000313" key="2">
    <source>
        <dbReference type="Proteomes" id="UP000321570"/>
    </source>
</evidence>